<keyword evidence="2" id="KW-0378">Hydrolase</keyword>
<dbReference type="GO" id="GO:0036444">
    <property type="term" value="P:calcium import into the mitochondrion"/>
    <property type="evidence" value="ECO:0007669"/>
    <property type="project" value="Ensembl"/>
</dbReference>
<dbReference type="GO" id="GO:0008233">
    <property type="term" value="F:peptidase activity"/>
    <property type="evidence" value="ECO:0007669"/>
    <property type="project" value="UniProtKB-KW"/>
</dbReference>
<organism evidence="1 2">
    <name type="scientific">Octodon degus</name>
    <name type="common">Degu</name>
    <name type="synonym">Sciurus degus</name>
    <dbReference type="NCBI Taxonomy" id="10160"/>
    <lineage>
        <taxon>Eukaryota</taxon>
        <taxon>Metazoa</taxon>
        <taxon>Chordata</taxon>
        <taxon>Craniata</taxon>
        <taxon>Vertebrata</taxon>
        <taxon>Euteleostomi</taxon>
        <taxon>Mammalia</taxon>
        <taxon>Eutheria</taxon>
        <taxon>Euarchontoglires</taxon>
        <taxon>Glires</taxon>
        <taxon>Rodentia</taxon>
        <taxon>Hystricomorpha</taxon>
        <taxon>Octodontidae</taxon>
        <taxon>Octodon</taxon>
    </lineage>
</organism>
<dbReference type="RefSeq" id="XP_004628717.1">
    <property type="nucleotide sequence ID" value="XM_004628660.2"/>
</dbReference>
<evidence type="ECO:0000313" key="1">
    <source>
        <dbReference type="Proteomes" id="UP000515203"/>
    </source>
</evidence>
<proteinExistence type="predicted"/>
<dbReference type="GO" id="GO:0043022">
    <property type="term" value="F:ribosome binding"/>
    <property type="evidence" value="ECO:0007669"/>
    <property type="project" value="TreeGrafter"/>
</dbReference>
<dbReference type="GO" id="GO:0032979">
    <property type="term" value="P:protein insertion into mitochondrial inner membrane from matrix"/>
    <property type="evidence" value="ECO:0007669"/>
    <property type="project" value="TreeGrafter"/>
</dbReference>
<dbReference type="CTD" id="79568"/>
<dbReference type="GO" id="GO:0005743">
    <property type="term" value="C:mitochondrial inner membrane"/>
    <property type="evidence" value="ECO:0007669"/>
    <property type="project" value="TreeGrafter"/>
</dbReference>
<reference evidence="2" key="1">
    <citation type="submission" date="2025-08" db="UniProtKB">
        <authorList>
            <consortium name="RefSeq"/>
        </authorList>
    </citation>
    <scope>IDENTIFICATION</scope>
</reference>
<dbReference type="PANTHER" id="PTHR13333">
    <property type="entry name" value="M-AAA PROTEASE-INTERACTING PROTEIN 1, MITOCHONDRIAL"/>
    <property type="match status" value="1"/>
</dbReference>
<dbReference type="GO" id="GO:0006508">
    <property type="term" value="P:proteolysis"/>
    <property type="evidence" value="ECO:0007669"/>
    <property type="project" value="UniProtKB-KW"/>
</dbReference>
<dbReference type="GeneID" id="101572623"/>
<accession>A0A6P3EZF6</accession>
<dbReference type="FunCoup" id="A0A6P3EZF6">
    <property type="interactions" value="1230"/>
</dbReference>
<dbReference type="AlphaFoldDB" id="A0A6P3EZF6"/>
<dbReference type="OMA" id="SILMCFW"/>
<dbReference type="Proteomes" id="UP000515203">
    <property type="component" value="Unplaced"/>
</dbReference>
<dbReference type="GO" id="GO:0051560">
    <property type="term" value="P:mitochondrial calcium ion homeostasis"/>
    <property type="evidence" value="ECO:0007669"/>
    <property type="project" value="Ensembl"/>
</dbReference>
<dbReference type="OrthoDB" id="7249367at2759"/>
<evidence type="ECO:0000313" key="2">
    <source>
        <dbReference type="RefSeq" id="XP_004628717.1"/>
    </source>
</evidence>
<keyword evidence="2" id="KW-0645">Protease</keyword>
<dbReference type="InParanoid" id="A0A6P3EZF6"/>
<protein>
    <submittedName>
        <fullName evidence="2">M-AAA protease-interacting protein 1, mitochondrial isoform X1</fullName>
    </submittedName>
</protein>
<gene>
    <name evidence="2" type="primary">Maip1</name>
</gene>
<dbReference type="PANTHER" id="PTHR13333:SF5">
    <property type="entry name" value="M-AAA PROTEASE-INTERACTING PROTEIN 1, MITOCHONDRIAL"/>
    <property type="match status" value="1"/>
</dbReference>
<keyword evidence="1" id="KW-1185">Reference proteome</keyword>
<dbReference type="GO" id="GO:0005759">
    <property type="term" value="C:mitochondrial matrix"/>
    <property type="evidence" value="ECO:0007669"/>
    <property type="project" value="Ensembl"/>
</dbReference>
<sequence length="274" mass="30179">MALASRLLPRQLLTRLLPGGAAGLRNPGAAPLRPLWAGLCCSCRRRLGSGAALCPRRLGLWPAPGVPASLAAGPAGPRRGYSSDGQRPAASRMIVLGFSNPVTWVRTRVLAFLIWAYFDREFSIAEFSAAARQAFAHVSKLLSQCKFDLLEELVAKEVLPILKEKVTSLPDDHRSALAADLDEIVYTSTGDISIYYDEKGRKFVNILMCFWYLTSANIPSEAVRGASVFQVKLGDQNVETKQLLSASYEFQREFTQGVKPDWTIARLEHSKLLE</sequence>
<name>A0A6P3EZF6_OCTDE</name>